<feature type="region of interest" description="Disordered" evidence="1">
    <location>
        <begin position="225"/>
        <end position="258"/>
    </location>
</feature>
<dbReference type="AlphaFoldDB" id="A0A9N9GPK2"/>
<dbReference type="Proteomes" id="UP000789396">
    <property type="component" value="Unassembled WGS sequence"/>
</dbReference>
<evidence type="ECO:0000313" key="2">
    <source>
        <dbReference type="EMBL" id="CAG8624076.1"/>
    </source>
</evidence>
<comment type="caution">
    <text evidence="2">The sequence shown here is derived from an EMBL/GenBank/DDBJ whole genome shotgun (WGS) entry which is preliminary data.</text>
</comment>
<evidence type="ECO:0000313" key="3">
    <source>
        <dbReference type="Proteomes" id="UP000789396"/>
    </source>
</evidence>
<keyword evidence="3" id="KW-1185">Reference proteome</keyword>
<protein>
    <submittedName>
        <fullName evidence="2">15273_t:CDS:1</fullName>
    </submittedName>
</protein>
<reference evidence="2" key="1">
    <citation type="submission" date="2021-06" db="EMBL/GenBank/DDBJ databases">
        <authorList>
            <person name="Kallberg Y."/>
            <person name="Tangrot J."/>
            <person name="Rosling A."/>
        </authorList>
    </citation>
    <scope>NUCLEOTIDE SEQUENCE</scope>
    <source>
        <strain evidence="2">IN212</strain>
    </source>
</reference>
<gene>
    <name evidence="2" type="ORF">RFULGI_LOCUS7465</name>
</gene>
<evidence type="ECO:0000256" key="1">
    <source>
        <dbReference type="SAM" id="MobiDB-lite"/>
    </source>
</evidence>
<feature type="non-terminal residue" evidence="2">
    <location>
        <position position="258"/>
    </location>
</feature>
<feature type="compositionally biased region" description="Basic and acidic residues" evidence="1">
    <location>
        <begin position="249"/>
        <end position="258"/>
    </location>
</feature>
<name>A0A9N9GPK2_9GLOM</name>
<dbReference type="EMBL" id="CAJVPZ010010862">
    <property type="protein sequence ID" value="CAG8624076.1"/>
    <property type="molecule type" value="Genomic_DNA"/>
</dbReference>
<sequence length="258" mass="30116">MYAEMQQEKKWTLSTGNIVENSLYFLDLIVEKVFTKNELQEIRSFQTKQMPLMPSELLKYLNKFSFYRLQEYESNTLSSNHLELWYLVHVWSFIDKVFNDIEELEIVSLSSSRKNRDRAVSAVIDMKRKMIGRRGDMIIQAGRQFEGQNGTKLLLERGLKMPKVMKDMFNQLCNTFDHDERKTHSPAGYVCRISRTKSHFIASNIKEFGQKTLPVIVMAWKAKDSCNTTPPPSQKREMIKLPSCSDTPKSSKEVREIP</sequence>
<accession>A0A9N9GPK2</accession>
<dbReference type="OrthoDB" id="5340906at2759"/>
<organism evidence="2 3">
    <name type="scientific">Racocetra fulgida</name>
    <dbReference type="NCBI Taxonomy" id="60492"/>
    <lineage>
        <taxon>Eukaryota</taxon>
        <taxon>Fungi</taxon>
        <taxon>Fungi incertae sedis</taxon>
        <taxon>Mucoromycota</taxon>
        <taxon>Glomeromycotina</taxon>
        <taxon>Glomeromycetes</taxon>
        <taxon>Diversisporales</taxon>
        <taxon>Gigasporaceae</taxon>
        <taxon>Racocetra</taxon>
    </lineage>
</organism>
<proteinExistence type="predicted"/>